<feature type="region of interest" description="Disordered" evidence="1">
    <location>
        <begin position="1"/>
        <end position="25"/>
    </location>
</feature>
<dbReference type="Proteomes" id="UP000260943">
    <property type="component" value="Unassembled WGS sequence"/>
</dbReference>
<evidence type="ECO:0000256" key="1">
    <source>
        <dbReference type="SAM" id="MobiDB-lite"/>
    </source>
</evidence>
<comment type="caution">
    <text evidence="2">The sequence shown here is derived from an EMBL/GenBank/DDBJ whole genome shotgun (WGS) entry which is preliminary data.</text>
</comment>
<name>A0A3E4QX56_9ACTN</name>
<dbReference type="Pfam" id="PF13707">
    <property type="entry name" value="RloB"/>
    <property type="match status" value="1"/>
</dbReference>
<dbReference type="AlphaFoldDB" id="A0A3E4QX56"/>
<organism evidence="2 3">
    <name type="scientific">Collinsella tanakaei</name>
    <dbReference type="NCBI Taxonomy" id="626935"/>
    <lineage>
        <taxon>Bacteria</taxon>
        <taxon>Bacillati</taxon>
        <taxon>Actinomycetota</taxon>
        <taxon>Coriobacteriia</taxon>
        <taxon>Coriobacteriales</taxon>
        <taxon>Coriobacteriaceae</taxon>
        <taxon>Collinsella</taxon>
    </lineage>
</organism>
<evidence type="ECO:0000313" key="2">
    <source>
        <dbReference type="EMBL" id="RGL11681.1"/>
    </source>
</evidence>
<reference evidence="2 3" key="1">
    <citation type="submission" date="2018-08" db="EMBL/GenBank/DDBJ databases">
        <title>A genome reference for cultivated species of the human gut microbiota.</title>
        <authorList>
            <person name="Zou Y."/>
            <person name="Xue W."/>
            <person name="Luo G."/>
        </authorList>
    </citation>
    <scope>NUCLEOTIDE SEQUENCE [LARGE SCALE GENOMIC DNA]</scope>
    <source>
        <strain evidence="2 3">TF08-14</strain>
    </source>
</reference>
<protein>
    <submittedName>
        <fullName evidence="2">RloB domain-containing protein</fullName>
    </submittedName>
</protein>
<proteinExistence type="predicted"/>
<accession>A0A3E4QX56</accession>
<feature type="compositionally biased region" description="Basic residues" evidence="1">
    <location>
        <begin position="1"/>
        <end position="16"/>
    </location>
</feature>
<sequence>MRSGLRLRRPKARPRCTRSPTSLTSTGSVCALRTPTTDSILRVATALTLISGACWIGVVSMSNKPCKHSELKKKGSTAKRMRASWGKPRSAVPTIRIRPERFLIVTEGAKTEPYYFEGFRRRINAEFHGEYVTLRVCGVGDNTISLFERARSIASADPDGFTQVWVVYDRDSFPSRDFNAVVDLCSAESGRGVVYRAAWTNESFELWYLLHFAYIDSALDRGSYIPMLTRRLRADGLGKYEKNRTDMFCVLEERMRTAIANAERLEESNVGRAPADSNPGTTVHLLVKELMPYLGSEKSGEGR</sequence>
<gene>
    <name evidence="2" type="ORF">DXC81_02545</name>
</gene>
<dbReference type="EMBL" id="QSRJ01000002">
    <property type="protein sequence ID" value="RGL11681.1"/>
    <property type="molecule type" value="Genomic_DNA"/>
</dbReference>
<dbReference type="InterPro" id="IPR025591">
    <property type="entry name" value="RloB"/>
</dbReference>
<evidence type="ECO:0000313" key="3">
    <source>
        <dbReference type="Proteomes" id="UP000260943"/>
    </source>
</evidence>